<organism evidence="9 10">
    <name type="scientific">Allofrancisella guangzhouensis</name>
    <dbReference type="NCBI Taxonomy" id="594679"/>
    <lineage>
        <taxon>Bacteria</taxon>
        <taxon>Pseudomonadati</taxon>
        <taxon>Pseudomonadota</taxon>
        <taxon>Gammaproteobacteria</taxon>
        <taxon>Thiotrichales</taxon>
        <taxon>Francisellaceae</taxon>
        <taxon>Allofrancisella</taxon>
    </lineage>
</organism>
<evidence type="ECO:0000313" key="9">
    <source>
        <dbReference type="EMBL" id="AJC49223.1"/>
    </source>
</evidence>
<comment type="catalytic activity">
    <reaction evidence="5 6">
        <text>holo-[ACP] + malonyl-CoA = malonyl-[ACP] + CoA</text>
        <dbReference type="Rhea" id="RHEA:41792"/>
        <dbReference type="Rhea" id="RHEA-COMP:9623"/>
        <dbReference type="Rhea" id="RHEA-COMP:9685"/>
        <dbReference type="ChEBI" id="CHEBI:57287"/>
        <dbReference type="ChEBI" id="CHEBI:57384"/>
        <dbReference type="ChEBI" id="CHEBI:64479"/>
        <dbReference type="ChEBI" id="CHEBI:78449"/>
        <dbReference type="EC" id="2.3.1.39"/>
    </reaction>
</comment>
<evidence type="ECO:0000256" key="6">
    <source>
        <dbReference type="PIRNR" id="PIRNR000446"/>
    </source>
</evidence>
<dbReference type="Gene3D" id="3.40.366.10">
    <property type="entry name" value="Malonyl-Coenzyme A Acyl Carrier Protein, domain 2"/>
    <property type="match status" value="1"/>
</dbReference>
<dbReference type="Gene3D" id="3.30.70.250">
    <property type="entry name" value="Malonyl-CoA ACP transacylase, ACP-binding"/>
    <property type="match status" value="1"/>
</dbReference>
<dbReference type="STRING" id="594679.SD28_06040"/>
<evidence type="ECO:0000256" key="1">
    <source>
        <dbReference type="ARBA" id="ARBA00013258"/>
    </source>
</evidence>
<keyword evidence="10" id="KW-1185">Reference proteome</keyword>
<dbReference type="GO" id="GO:0004314">
    <property type="term" value="F:[acyl-carrier-protein] S-malonyltransferase activity"/>
    <property type="evidence" value="ECO:0007669"/>
    <property type="project" value="UniProtKB-EC"/>
</dbReference>
<dbReference type="GO" id="GO:0006633">
    <property type="term" value="P:fatty acid biosynthetic process"/>
    <property type="evidence" value="ECO:0007669"/>
    <property type="project" value="TreeGrafter"/>
</dbReference>
<dbReference type="SUPFAM" id="SSF55048">
    <property type="entry name" value="Probable ACP-binding domain of malonyl-CoA ACP transacylase"/>
    <property type="match status" value="1"/>
</dbReference>
<dbReference type="NCBIfam" id="TIGR00128">
    <property type="entry name" value="fabD"/>
    <property type="match status" value="1"/>
</dbReference>
<dbReference type="FunFam" id="3.30.70.250:FF:000001">
    <property type="entry name" value="Malonyl CoA-acyl carrier protein transacylase"/>
    <property type="match status" value="1"/>
</dbReference>
<accession>A0A0A8E5E6</accession>
<evidence type="ECO:0000256" key="2">
    <source>
        <dbReference type="ARBA" id="ARBA00018953"/>
    </source>
</evidence>
<proteinExistence type="inferred from homology"/>
<feature type="active site" evidence="7">
    <location>
        <position position="93"/>
    </location>
</feature>
<dbReference type="Proteomes" id="UP000031104">
    <property type="component" value="Chromosome"/>
</dbReference>
<dbReference type="RefSeq" id="WP_039125077.1">
    <property type="nucleotide sequence ID" value="NZ_CP010427.1"/>
</dbReference>
<comment type="similarity">
    <text evidence="6">Belongs to the fabD family.</text>
</comment>
<dbReference type="PANTHER" id="PTHR42681:SF1">
    <property type="entry name" value="MALONYL-COA-ACYL CARRIER PROTEIN TRANSACYLASE, MITOCHONDRIAL"/>
    <property type="match status" value="1"/>
</dbReference>
<evidence type="ECO:0000259" key="8">
    <source>
        <dbReference type="SMART" id="SM00827"/>
    </source>
</evidence>
<dbReference type="PIRSF" id="PIRSF000446">
    <property type="entry name" value="Mct"/>
    <property type="match status" value="1"/>
</dbReference>
<dbReference type="EC" id="2.3.1.39" evidence="1 6"/>
<keyword evidence="4 6" id="KW-0012">Acyltransferase</keyword>
<dbReference type="EMBL" id="CP010427">
    <property type="protein sequence ID" value="AJC49223.1"/>
    <property type="molecule type" value="Genomic_DNA"/>
</dbReference>
<dbReference type="PANTHER" id="PTHR42681">
    <property type="entry name" value="MALONYL-COA-ACYL CARRIER PROTEIN TRANSACYLASE, MITOCHONDRIAL"/>
    <property type="match status" value="1"/>
</dbReference>
<dbReference type="GO" id="GO:0005829">
    <property type="term" value="C:cytosol"/>
    <property type="evidence" value="ECO:0007669"/>
    <property type="project" value="TreeGrafter"/>
</dbReference>
<dbReference type="HOGENOM" id="CLU_030558_0_1_6"/>
<dbReference type="AlphaFoldDB" id="A0A0A8E5E6"/>
<dbReference type="KEGG" id="fgu:SD28_06040"/>
<dbReference type="InterPro" id="IPR014043">
    <property type="entry name" value="Acyl_transferase_dom"/>
</dbReference>
<dbReference type="InterPro" id="IPR050858">
    <property type="entry name" value="Mal-CoA-ACP_Trans/PKS_FabD"/>
</dbReference>
<dbReference type="OrthoDB" id="9808564at2"/>
<evidence type="ECO:0000256" key="4">
    <source>
        <dbReference type="ARBA" id="ARBA00023315"/>
    </source>
</evidence>
<dbReference type="SMART" id="SM00827">
    <property type="entry name" value="PKS_AT"/>
    <property type="match status" value="1"/>
</dbReference>
<dbReference type="InterPro" id="IPR004410">
    <property type="entry name" value="Malonyl_CoA-ACP_transAc_FabD"/>
</dbReference>
<evidence type="ECO:0000256" key="3">
    <source>
        <dbReference type="ARBA" id="ARBA00022679"/>
    </source>
</evidence>
<evidence type="ECO:0000313" key="10">
    <source>
        <dbReference type="Proteomes" id="UP000031104"/>
    </source>
</evidence>
<dbReference type="Pfam" id="PF00698">
    <property type="entry name" value="Acyl_transf_1"/>
    <property type="match status" value="1"/>
</dbReference>
<protein>
    <recommendedName>
        <fullName evidence="2 6">Malonyl CoA-acyl carrier protein transacylase</fullName>
        <ecNumber evidence="1 6">2.3.1.39</ecNumber>
    </recommendedName>
</protein>
<dbReference type="InterPro" id="IPR016036">
    <property type="entry name" value="Malonyl_transacylase_ACP-bd"/>
</dbReference>
<sequence length="308" mass="34053">MSQNIAVVFPGQGSQKLGMLQDYYQNFETFRVIVDDAKNHLGYDLWDIIQNDEIKLNKTEFTQPALLATSYAIFKVLREQKPNLRIQYFAGHSLGEYTALLAAECISYKDALQLVSTRGKLMQNAVTDKECAMSAILGLSNNDVIACCQEASDEGVVEAANFNSTGQVVISGEKKAVEKANAIAKEKGAKRAQILAVSVPSHCSLMKDAAEKFEMELNKVEFKKPATAVVQNFDAKSHLSSNEIKDAVIKQLYKPVLWTQSVQELVTLGINEIIECGPNKVLSSLIKRIDKDITVKDTNTIDSLENIQ</sequence>
<feature type="domain" description="Malonyl-CoA:ACP transacylase (MAT)" evidence="8">
    <location>
        <begin position="8"/>
        <end position="306"/>
    </location>
</feature>
<evidence type="ECO:0000256" key="7">
    <source>
        <dbReference type="PIRSR" id="PIRSR000446-1"/>
    </source>
</evidence>
<dbReference type="SUPFAM" id="SSF52151">
    <property type="entry name" value="FabD/lysophospholipase-like"/>
    <property type="match status" value="1"/>
</dbReference>
<name>A0A0A8E5E6_9GAMM</name>
<reference evidence="9 10" key="1">
    <citation type="submission" date="2014-12" db="EMBL/GenBank/DDBJ databases">
        <title>Complete genome sequence of Francisella guanzhouensis strain 08HL01032 isolated from air-conditioning system in China.</title>
        <authorList>
            <person name="Svensson D."/>
            <person name="Ohrman C."/>
            <person name="Backman S."/>
            <person name="Karlsson E."/>
            <person name="Nilsson E."/>
            <person name="Bystrom M."/>
            <person name="Larkeryd A."/>
            <person name="Stenberg P."/>
            <person name="Scholtz H.C."/>
            <person name="Forsman M."/>
            <person name="Sjodin A."/>
        </authorList>
    </citation>
    <scope>NUCLEOTIDE SEQUENCE [LARGE SCALE GENOMIC DNA]</scope>
    <source>
        <strain evidence="9 10">08HL01032</strain>
    </source>
</reference>
<evidence type="ECO:0000256" key="5">
    <source>
        <dbReference type="ARBA" id="ARBA00048462"/>
    </source>
</evidence>
<dbReference type="InterPro" id="IPR024925">
    <property type="entry name" value="Malonyl_CoA-ACP_transAc"/>
</dbReference>
<dbReference type="InterPro" id="IPR001227">
    <property type="entry name" value="Ac_transferase_dom_sf"/>
</dbReference>
<dbReference type="InterPro" id="IPR016035">
    <property type="entry name" value="Acyl_Trfase/lysoPLipase"/>
</dbReference>
<gene>
    <name evidence="9" type="ORF">SD28_06040</name>
</gene>
<keyword evidence="3 6" id="KW-0808">Transferase</keyword>
<feature type="active site" evidence="7">
    <location>
        <position position="202"/>
    </location>
</feature>